<accession>R9C641</accession>
<protein>
    <submittedName>
        <fullName evidence="1">Uncharacterized protein</fullName>
    </submittedName>
</protein>
<sequence>MDLKLNIINYSDNISINELNDCLIRLPQKYKDLDTKVIIFDTFSRYIFHSLKHLNFIYFLEELLNMY</sequence>
<name>R9C641_9CLOT</name>
<evidence type="ECO:0000313" key="2">
    <source>
        <dbReference type="Proteomes" id="UP000013988"/>
    </source>
</evidence>
<comment type="caution">
    <text evidence="1">The sequence shown here is derived from an EMBL/GenBank/DDBJ whole genome shotgun (WGS) entry which is preliminary data.</text>
</comment>
<gene>
    <name evidence="1" type="ORF">A500_12684</name>
</gene>
<proteinExistence type="predicted"/>
<dbReference type="EMBL" id="ASRV01000150">
    <property type="protein sequence ID" value="EOR24460.1"/>
    <property type="molecule type" value="Genomic_DNA"/>
</dbReference>
<organism evidence="1 2">
    <name type="scientific">Clostridium sartagoforme AAU1</name>
    <dbReference type="NCBI Taxonomy" id="1202534"/>
    <lineage>
        <taxon>Bacteria</taxon>
        <taxon>Bacillati</taxon>
        <taxon>Bacillota</taxon>
        <taxon>Clostridia</taxon>
        <taxon>Eubacteriales</taxon>
        <taxon>Clostridiaceae</taxon>
        <taxon>Clostridium</taxon>
    </lineage>
</organism>
<keyword evidence="2" id="KW-1185">Reference proteome</keyword>
<dbReference type="AlphaFoldDB" id="R9C641"/>
<dbReference type="Proteomes" id="UP000013988">
    <property type="component" value="Unassembled WGS sequence"/>
</dbReference>
<reference evidence="1 2" key="1">
    <citation type="submission" date="2013-03" db="EMBL/GenBank/DDBJ databases">
        <title>Whole genome shotgun sequencing of Clostridium sartagoforme AAU1.</title>
        <authorList>
            <person name="Joshi C.G."/>
            <person name="Duggirala S.M."/>
            <person name="Nathani N.M."/>
            <person name="Bhatt V.D."/>
            <person name="Patel A.K."/>
            <person name="Pandya P.R."/>
            <person name="KaPatel J.A."/>
        </authorList>
    </citation>
    <scope>NUCLEOTIDE SEQUENCE [LARGE SCALE GENOMIC DNA]</scope>
    <source>
        <strain evidence="1 2">AAU1</strain>
    </source>
</reference>
<evidence type="ECO:0000313" key="1">
    <source>
        <dbReference type="EMBL" id="EOR24460.1"/>
    </source>
</evidence>